<protein>
    <recommendedName>
        <fullName evidence="4">ABC transporter permease</fullName>
    </recommendedName>
</protein>
<feature type="transmembrane region" description="Helical" evidence="1">
    <location>
        <begin position="35"/>
        <end position="60"/>
    </location>
</feature>
<feature type="transmembrane region" description="Helical" evidence="1">
    <location>
        <begin position="66"/>
        <end position="84"/>
    </location>
</feature>
<feature type="transmembrane region" description="Helical" evidence="1">
    <location>
        <begin position="181"/>
        <end position="201"/>
    </location>
</feature>
<dbReference type="EMBL" id="CP128355">
    <property type="protein sequence ID" value="XAF69833.1"/>
    <property type="molecule type" value="Genomic_DNA"/>
</dbReference>
<feature type="transmembrane region" description="Helical" evidence="1">
    <location>
        <begin position="336"/>
        <end position="357"/>
    </location>
</feature>
<feature type="transmembrane region" description="Helical" evidence="1">
    <location>
        <begin position="429"/>
        <end position="461"/>
    </location>
</feature>
<proteinExistence type="predicted"/>
<name>A0ABZ3EAK1_9STAP</name>
<evidence type="ECO:0000313" key="3">
    <source>
        <dbReference type="Proteomes" id="UP001436297"/>
    </source>
</evidence>
<accession>A0ABZ3EAK1</accession>
<keyword evidence="1" id="KW-1133">Transmembrane helix</keyword>
<feature type="transmembrane region" description="Helical" evidence="1">
    <location>
        <begin position="124"/>
        <end position="143"/>
    </location>
</feature>
<reference evidence="2 3" key="1">
    <citation type="journal article" date="2024" name="Pathogens">
        <title>Staphylococcus hsinchuensis sp. nov., Isolated from Soymilk.</title>
        <authorList>
            <person name="Wang Y.T."/>
            <person name="Lin Y.C."/>
            <person name="Hsieh Y.H."/>
            <person name="Lin Y.T."/>
            <person name="Hamada M."/>
            <person name="Chen C.C."/>
            <person name="Liou J.S."/>
            <person name="Lee A.Y."/>
            <person name="Zhang W.L."/>
            <person name="Chen Y.T."/>
            <person name="Huang C.H."/>
        </authorList>
    </citation>
    <scope>NUCLEOTIDE SEQUENCE [LARGE SCALE GENOMIC DNA]</scope>
    <source>
        <strain evidence="2 3">H164</strain>
    </source>
</reference>
<feature type="transmembrane region" description="Helical" evidence="1">
    <location>
        <begin position="259"/>
        <end position="283"/>
    </location>
</feature>
<dbReference type="Proteomes" id="UP001436297">
    <property type="component" value="Chromosome"/>
</dbReference>
<evidence type="ECO:0000256" key="1">
    <source>
        <dbReference type="SAM" id="Phobius"/>
    </source>
</evidence>
<evidence type="ECO:0000313" key="2">
    <source>
        <dbReference type="EMBL" id="XAF69833.1"/>
    </source>
</evidence>
<keyword evidence="3" id="KW-1185">Reference proteome</keyword>
<sequence length="562" mass="66346">MGYILKRYIIFNISYYVKRKFEFIKYKKIRELYKLLFVLSLFISTIGMLSLGLVLGSSFIHNMTELLFYYLLFTFLSIVYLPIYSRTMIMIDPMDKELLYRTKLSNQSLFLLIFITDAIKKSPTYVNIFALGLGISIASHDTFINILKIIASISLFLIISFIVQVLYINLKVKSMKRLFSFQYLILNIVIGFLFSIIGFYVSQFFVNFIAKPFIQFIIQTAHNKTSFSWPKYYSNLKSSLTEIHIHTVHILNTISPHFIFYKFNLIATIELLILSILLGYLVFRQKIGFWYRYDHEFIKSIKPQSLPILFNRKDVLTHIQWNNLFKNIEECQLHKSFFYISYTIWFLFGGSYCLSLYNHHPLVNAFIVIILINNIVRDAFSSGVDFFTKTLRFDAERESIALYRMSNTNFEKLYHAKINVIRELGFKEALLTIIIVLVFFDFDFYLTILSTIVVLINMVFIPHLELLPSYLSPHFNHQHYSEFESFEDQHIINETLFGKIKDGISLSYAFIFLVGFIGNRSYEDILIFLICWSICMLIALFIFILLSKKAITKKWESRDLYL</sequence>
<keyword evidence="1" id="KW-0472">Membrane</keyword>
<gene>
    <name evidence="2" type="ORF">QQM35_07070</name>
</gene>
<keyword evidence="1" id="KW-0812">Transmembrane</keyword>
<evidence type="ECO:0008006" key="4">
    <source>
        <dbReference type="Google" id="ProtNLM"/>
    </source>
</evidence>
<feature type="transmembrane region" description="Helical" evidence="1">
    <location>
        <begin position="363"/>
        <end position="380"/>
    </location>
</feature>
<feature type="transmembrane region" description="Helical" evidence="1">
    <location>
        <begin position="525"/>
        <end position="546"/>
    </location>
</feature>
<dbReference type="RefSeq" id="WP_251516223.1">
    <property type="nucleotide sequence ID" value="NZ_CP128355.1"/>
</dbReference>
<feature type="transmembrane region" description="Helical" evidence="1">
    <location>
        <begin position="149"/>
        <end position="169"/>
    </location>
</feature>
<organism evidence="2 3">
    <name type="scientific">Staphylococcus hsinchuensis</name>
    <dbReference type="NCBI Taxonomy" id="3051183"/>
    <lineage>
        <taxon>Bacteria</taxon>
        <taxon>Bacillati</taxon>
        <taxon>Bacillota</taxon>
        <taxon>Bacilli</taxon>
        <taxon>Bacillales</taxon>
        <taxon>Staphylococcaceae</taxon>
        <taxon>Staphylococcus</taxon>
    </lineage>
</organism>